<evidence type="ECO:0000256" key="1">
    <source>
        <dbReference type="ARBA" id="ARBA00004123"/>
    </source>
</evidence>
<dbReference type="GO" id="GO:0003681">
    <property type="term" value="F:bent DNA binding"/>
    <property type="evidence" value="ECO:0007669"/>
    <property type="project" value="TreeGrafter"/>
</dbReference>
<keyword evidence="4" id="KW-0238">DNA-binding</keyword>
<keyword evidence="5" id="KW-0804">Transcription</keyword>
<organism evidence="7 8">
    <name type="scientific">Camellia sinensis</name>
    <name type="common">Tea plant</name>
    <name type="synonym">Thea sinensis</name>
    <dbReference type="NCBI Taxonomy" id="4442"/>
    <lineage>
        <taxon>Eukaryota</taxon>
        <taxon>Viridiplantae</taxon>
        <taxon>Streptophyta</taxon>
        <taxon>Embryophyta</taxon>
        <taxon>Tracheophyta</taxon>
        <taxon>Spermatophyta</taxon>
        <taxon>Magnoliopsida</taxon>
        <taxon>eudicotyledons</taxon>
        <taxon>Gunneridae</taxon>
        <taxon>Pentapetalae</taxon>
        <taxon>asterids</taxon>
        <taxon>Ericales</taxon>
        <taxon>Theaceae</taxon>
        <taxon>Camellia</taxon>
    </lineage>
</organism>
<evidence type="ECO:0000256" key="4">
    <source>
        <dbReference type="ARBA" id="ARBA00023125"/>
    </source>
</evidence>
<evidence type="ECO:0000256" key="5">
    <source>
        <dbReference type="ARBA" id="ARBA00023163"/>
    </source>
</evidence>
<dbReference type="GO" id="GO:0019185">
    <property type="term" value="C:snRNA-activating protein complex"/>
    <property type="evidence" value="ECO:0007669"/>
    <property type="project" value="TreeGrafter"/>
</dbReference>
<keyword evidence="6" id="KW-0539">Nucleus</keyword>
<evidence type="ECO:0000313" key="8">
    <source>
        <dbReference type="Proteomes" id="UP000593564"/>
    </source>
</evidence>
<sequence>MTESFAQDFSIPRGGPIYTPNMVSPLTRVSDFETSMLHELHNLHTDLRSESIESCDDDILVDELKIVTDEELVSMAFDEAFKDGHQVDDKMSTRTSNSCLDSSRSVGCATNMNSSNSSNNWVDHVPLIYPEIVLCIEVYNNKKIGNSKDEALEKWEWIVSDELQKKQKEHLGSATASQLPCFRSVEMNKTRFCDLRFRVGAGYVYCHQGDCKHIFVKMSPRGSVLLHFSLSLSLEVQSGIPRFRTPARARNLALERRIRASSISLHCFTVRSSGGLGARAESCLTLERESSGDFTHPVLLQYARAEKFTLERVPLLRDRSSGGNLRSSGTLFFRKF</sequence>
<keyword evidence="8" id="KW-1185">Reference proteome</keyword>
<proteinExistence type="inferred from homology"/>
<evidence type="ECO:0000256" key="6">
    <source>
        <dbReference type="ARBA" id="ARBA00023242"/>
    </source>
</evidence>
<dbReference type="GO" id="GO:0001046">
    <property type="term" value="F:core promoter sequence-specific DNA binding"/>
    <property type="evidence" value="ECO:0007669"/>
    <property type="project" value="TreeGrafter"/>
</dbReference>
<dbReference type="GO" id="GO:0042795">
    <property type="term" value="P:snRNA transcription by RNA polymerase II"/>
    <property type="evidence" value="ECO:0007669"/>
    <property type="project" value="TreeGrafter"/>
</dbReference>
<dbReference type="AlphaFoldDB" id="A0A7J7HS06"/>
<gene>
    <name evidence="7" type="ORF">HYC85_008255</name>
</gene>
<comment type="caution">
    <text evidence="7">The sequence shown here is derived from an EMBL/GenBank/DDBJ whole genome shotgun (WGS) entry which is preliminary data.</text>
</comment>
<evidence type="ECO:0000313" key="7">
    <source>
        <dbReference type="EMBL" id="KAF5955399.1"/>
    </source>
</evidence>
<evidence type="ECO:0000256" key="2">
    <source>
        <dbReference type="ARBA" id="ARBA00010410"/>
    </source>
</evidence>
<name>A0A7J7HS06_CAMSI</name>
<protein>
    <submittedName>
        <fullName evidence="7">Uncharacterized protein</fullName>
    </submittedName>
</protein>
<comment type="similarity">
    <text evidence="2">Belongs to the SNAPC3/SRD2 family.</text>
</comment>
<dbReference type="PANTHER" id="PTHR13421:SF16">
    <property type="entry name" value="SNRNA-ACTIVATING PROTEIN COMPLEX SUBUNIT 3"/>
    <property type="match status" value="1"/>
</dbReference>
<dbReference type="Proteomes" id="UP000593564">
    <property type="component" value="Unassembled WGS sequence"/>
</dbReference>
<dbReference type="GO" id="GO:0000978">
    <property type="term" value="F:RNA polymerase II cis-regulatory region sequence-specific DNA binding"/>
    <property type="evidence" value="ECO:0007669"/>
    <property type="project" value="TreeGrafter"/>
</dbReference>
<keyword evidence="3" id="KW-0805">Transcription regulation</keyword>
<dbReference type="InterPro" id="IPR022042">
    <property type="entry name" value="snRNA-activating_su3"/>
</dbReference>
<evidence type="ECO:0000256" key="3">
    <source>
        <dbReference type="ARBA" id="ARBA00023015"/>
    </source>
</evidence>
<dbReference type="Pfam" id="PF12251">
    <property type="entry name" value="SNAPC3"/>
    <property type="match status" value="1"/>
</dbReference>
<dbReference type="GO" id="GO:0005634">
    <property type="term" value="C:nucleus"/>
    <property type="evidence" value="ECO:0007669"/>
    <property type="project" value="UniProtKB-SubCell"/>
</dbReference>
<comment type="subcellular location">
    <subcellularLocation>
        <location evidence="1">Nucleus</location>
    </subcellularLocation>
</comment>
<accession>A0A7J7HS06</accession>
<dbReference type="PANTHER" id="PTHR13421">
    <property type="entry name" value="SNRNA-ACTIVATING PROTEIN COMPLEX SUBUNIT 3"/>
    <property type="match status" value="1"/>
</dbReference>
<dbReference type="GO" id="GO:0042796">
    <property type="term" value="P:snRNA transcription by RNA polymerase III"/>
    <property type="evidence" value="ECO:0007669"/>
    <property type="project" value="TreeGrafter"/>
</dbReference>
<dbReference type="EMBL" id="JACBKZ010000003">
    <property type="protein sequence ID" value="KAF5955399.1"/>
    <property type="molecule type" value="Genomic_DNA"/>
</dbReference>
<reference evidence="8" key="1">
    <citation type="journal article" date="2020" name="Nat. Commun.">
        <title>Genome assembly of wild tea tree DASZ reveals pedigree and selection history of tea varieties.</title>
        <authorList>
            <person name="Zhang W."/>
            <person name="Zhang Y."/>
            <person name="Qiu H."/>
            <person name="Guo Y."/>
            <person name="Wan H."/>
            <person name="Zhang X."/>
            <person name="Scossa F."/>
            <person name="Alseekh S."/>
            <person name="Zhang Q."/>
            <person name="Wang P."/>
            <person name="Xu L."/>
            <person name="Schmidt M.H."/>
            <person name="Jia X."/>
            <person name="Li D."/>
            <person name="Zhu A."/>
            <person name="Guo F."/>
            <person name="Chen W."/>
            <person name="Ni D."/>
            <person name="Usadel B."/>
            <person name="Fernie A.R."/>
            <person name="Wen W."/>
        </authorList>
    </citation>
    <scope>NUCLEOTIDE SEQUENCE [LARGE SCALE GENOMIC DNA]</scope>
    <source>
        <strain evidence="8">cv. G240</strain>
    </source>
</reference>
<dbReference type="GO" id="GO:0001006">
    <property type="term" value="F:RNA polymerase III type 3 promoter sequence-specific DNA binding"/>
    <property type="evidence" value="ECO:0007669"/>
    <property type="project" value="TreeGrafter"/>
</dbReference>
<reference evidence="7 8" key="2">
    <citation type="submission" date="2020-07" db="EMBL/GenBank/DDBJ databases">
        <title>Genome assembly of wild tea tree DASZ reveals pedigree and selection history of tea varieties.</title>
        <authorList>
            <person name="Zhang W."/>
        </authorList>
    </citation>
    <scope>NUCLEOTIDE SEQUENCE [LARGE SCALE GENOMIC DNA]</scope>
    <source>
        <strain evidence="8">cv. G240</strain>
        <tissue evidence="7">Leaf</tissue>
    </source>
</reference>